<name>A0ACB8YGI9_9ASTR</name>
<dbReference type="EMBL" id="CM042045">
    <property type="protein sequence ID" value="KAI3684019.1"/>
    <property type="molecule type" value="Genomic_DNA"/>
</dbReference>
<evidence type="ECO:0000313" key="1">
    <source>
        <dbReference type="EMBL" id="KAI3684019.1"/>
    </source>
</evidence>
<sequence length="334" mass="38965">MASAEELLTRIQELEVCHAHIKQQISKHHQRCRKLTETQYLNIIQSMSQAIHVFDRKYRIHFWNRAAEEIYGLTAPEIFGKTPTEILVDPKDAVLAHYLLERTASKVKLKMVDKEESPQGHICSSPFGVFSVSQVKHRIISCKAAESEWPWNWKRKEVEDSVVAKLCRFGWQRLYVNQEHQIQKETDSLSLSLGLDYEIIWEDLITKRLIGQGSCGLYTMDCGMDRLVTLVSPVSSIKHTSIRNQGKERLNGWLQKLFVTSKQMKSRPACVWENLFEFSNPMFDLLLALAMFRSDVYSYGVVLWEIITRKIPWDDLNQMQSFLTEKHMQELEEN</sequence>
<proteinExistence type="predicted"/>
<dbReference type="Proteomes" id="UP001056120">
    <property type="component" value="Linkage Group LG28"/>
</dbReference>
<comment type="caution">
    <text evidence="1">The sequence shown here is derived from an EMBL/GenBank/DDBJ whole genome shotgun (WGS) entry which is preliminary data.</text>
</comment>
<protein>
    <submittedName>
        <fullName evidence="1">Uncharacterized protein</fullName>
    </submittedName>
</protein>
<gene>
    <name evidence="1" type="ORF">L1987_84541</name>
</gene>
<keyword evidence="2" id="KW-1185">Reference proteome</keyword>
<reference evidence="2" key="1">
    <citation type="journal article" date="2022" name="Mol. Ecol. Resour.">
        <title>The genomes of chicory, endive, great burdock and yacon provide insights into Asteraceae palaeo-polyploidization history and plant inulin production.</title>
        <authorList>
            <person name="Fan W."/>
            <person name="Wang S."/>
            <person name="Wang H."/>
            <person name="Wang A."/>
            <person name="Jiang F."/>
            <person name="Liu H."/>
            <person name="Zhao H."/>
            <person name="Xu D."/>
            <person name="Zhang Y."/>
        </authorList>
    </citation>
    <scope>NUCLEOTIDE SEQUENCE [LARGE SCALE GENOMIC DNA]</scope>
    <source>
        <strain evidence="2">cv. Yunnan</strain>
    </source>
</reference>
<evidence type="ECO:0000313" key="2">
    <source>
        <dbReference type="Proteomes" id="UP001056120"/>
    </source>
</evidence>
<reference evidence="1 2" key="2">
    <citation type="journal article" date="2022" name="Mol. Ecol. Resour.">
        <title>The genomes of chicory, endive, great burdock and yacon provide insights into Asteraceae paleo-polyploidization history and plant inulin production.</title>
        <authorList>
            <person name="Fan W."/>
            <person name="Wang S."/>
            <person name="Wang H."/>
            <person name="Wang A."/>
            <person name="Jiang F."/>
            <person name="Liu H."/>
            <person name="Zhao H."/>
            <person name="Xu D."/>
            <person name="Zhang Y."/>
        </authorList>
    </citation>
    <scope>NUCLEOTIDE SEQUENCE [LARGE SCALE GENOMIC DNA]</scope>
    <source>
        <strain evidence="2">cv. Yunnan</strain>
        <tissue evidence="1">Leaves</tissue>
    </source>
</reference>
<accession>A0ACB8YGI9</accession>
<organism evidence="1 2">
    <name type="scientific">Smallanthus sonchifolius</name>
    <dbReference type="NCBI Taxonomy" id="185202"/>
    <lineage>
        <taxon>Eukaryota</taxon>
        <taxon>Viridiplantae</taxon>
        <taxon>Streptophyta</taxon>
        <taxon>Embryophyta</taxon>
        <taxon>Tracheophyta</taxon>
        <taxon>Spermatophyta</taxon>
        <taxon>Magnoliopsida</taxon>
        <taxon>eudicotyledons</taxon>
        <taxon>Gunneridae</taxon>
        <taxon>Pentapetalae</taxon>
        <taxon>asterids</taxon>
        <taxon>campanulids</taxon>
        <taxon>Asterales</taxon>
        <taxon>Asteraceae</taxon>
        <taxon>Asteroideae</taxon>
        <taxon>Heliantheae alliance</taxon>
        <taxon>Millerieae</taxon>
        <taxon>Smallanthus</taxon>
    </lineage>
</organism>